<gene>
    <name evidence="2" type="ORF">PUN28_003371</name>
</gene>
<evidence type="ECO:0000256" key="1">
    <source>
        <dbReference type="SAM" id="MobiDB-lite"/>
    </source>
</evidence>
<protein>
    <recommendedName>
        <fullName evidence="4">Ribosomal protein L2</fullName>
    </recommendedName>
</protein>
<feature type="compositionally biased region" description="Polar residues" evidence="1">
    <location>
        <begin position="35"/>
        <end position="44"/>
    </location>
</feature>
<name>A0AAW2GMF2_9HYME</name>
<comment type="caution">
    <text evidence="2">The sequence shown here is derived from an EMBL/GenBank/DDBJ whole genome shotgun (WGS) entry which is preliminary data.</text>
</comment>
<sequence>MGDKNRPLLGDFSKIKKKKGLIRFKLPQFTSMNDETVPFSQSPANGRCRKGPREGSGWKFTQGRKTGRVQFQSPDAMHSTSSRSDARDHRVGVRYSFLTKLTSRVYSRTLIRVYEIRVMLLNRREWPLILMDASNGSTSIDSHNTPVPLMHILDHQPWTTGAFFSGTRKESNFS</sequence>
<feature type="region of interest" description="Disordered" evidence="1">
    <location>
        <begin position="35"/>
        <end position="61"/>
    </location>
</feature>
<dbReference type="EMBL" id="JADYXP020000003">
    <property type="protein sequence ID" value="KAL0128084.1"/>
    <property type="molecule type" value="Genomic_DNA"/>
</dbReference>
<organism evidence="2 3">
    <name type="scientific">Cardiocondyla obscurior</name>
    <dbReference type="NCBI Taxonomy" id="286306"/>
    <lineage>
        <taxon>Eukaryota</taxon>
        <taxon>Metazoa</taxon>
        <taxon>Ecdysozoa</taxon>
        <taxon>Arthropoda</taxon>
        <taxon>Hexapoda</taxon>
        <taxon>Insecta</taxon>
        <taxon>Pterygota</taxon>
        <taxon>Neoptera</taxon>
        <taxon>Endopterygota</taxon>
        <taxon>Hymenoptera</taxon>
        <taxon>Apocrita</taxon>
        <taxon>Aculeata</taxon>
        <taxon>Formicoidea</taxon>
        <taxon>Formicidae</taxon>
        <taxon>Myrmicinae</taxon>
        <taxon>Cardiocondyla</taxon>
    </lineage>
</organism>
<evidence type="ECO:0000313" key="3">
    <source>
        <dbReference type="Proteomes" id="UP001430953"/>
    </source>
</evidence>
<reference evidence="2 3" key="1">
    <citation type="submission" date="2023-03" db="EMBL/GenBank/DDBJ databases">
        <title>High recombination rates correlate with genetic variation in Cardiocondyla obscurior ants.</title>
        <authorList>
            <person name="Errbii M."/>
        </authorList>
    </citation>
    <scope>NUCLEOTIDE SEQUENCE [LARGE SCALE GENOMIC DNA]</scope>
    <source>
        <strain evidence="2">Alpha-2009</strain>
        <tissue evidence="2">Whole body</tissue>
    </source>
</reference>
<proteinExistence type="predicted"/>
<accession>A0AAW2GMF2</accession>
<evidence type="ECO:0008006" key="4">
    <source>
        <dbReference type="Google" id="ProtNLM"/>
    </source>
</evidence>
<dbReference type="AlphaFoldDB" id="A0AAW2GMF2"/>
<keyword evidence="3" id="KW-1185">Reference proteome</keyword>
<evidence type="ECO:0000313" key="2">
    <source>
        <dbReference type="EMBL" id="KAL0128084.1"/>
    </source>
</evidence>
<dbReference type="Proteomes" id="UP001430953">
    <property type="component" value="Unassembled WGS sequence"/>
</dbReference>